<keyword evidence="5 7" id="KW-1133">Transmembrane helix</keyword>
<dbReference type="GeneID" id="71854418"/>
<dbReference type="Gene3D" id="1.10.3720.10">
    <property type="entry name" value="MetI-like"/>
    <property type="match status" value="1"/>
</dbReference>
<evidence type="ECO:0000259" key="8">
    <source>
        <dbReference type="PROSITE" id="PS50928"/>
    </source>
</evidence>
<protein>
    <submittedName>
        <fullName evidence="9">ABC transporter permease</fullName>
    </submittedName>
</protein>
<dbReference type="PANTHER" id="PTHR43163:SF6">
    <property type="entry name" value="DIPEPTIDE TRANSPORT SYSTEM PERMEASE PROTEIN DPPB-RELATED"/>
    <property type="match status" value="1"/>
</dbReference>
<feature type="transmembrane region" description="Helical" evidence="7">
    <location>
        <begin position="239"/>
        <end position="263"/>
    </location>
</feature>
<evidence type="ECO:0000256" key="3">
    <source>
        <dbReference type="ARBA" id="ARBA00022475"/>
    </source>
</evidence>
<dbReference type="Proteomes" id="UP001595821">
    <property type="component" value="Unassembled WGS sequence"/>
</dbReference>
<dbReference type="GO" id="GO:0005886">
    <property type="term" value="C:plasma membrane"/>
    <property type="evidence" value="ECO:0007669"/>
    <property type="project" value="UniProtKB-SubCell"/>
</dbReference>
<evidence type="ECO:0000256" key="1">
    <source>
        <dbReference type="ARBA" id="ARBA00004651"/>
    </source>
</evidence>
<evidence type="ECO:0000313" key="10">
    <source>
        <dbReference type="Proteomes" id="UP001595821"/>
    </source>
</evidence>
<feature type="transmembrane region" description="Helical" evidence="7">
    <location>
        <begin position="102"/>
        <end position="125"/>
    </location>
</feature>
<feature type="domain" description="ABC transmembrane type-1" evidence="8">
    <location>
        <begin position="98"/>
        <end position="302"/>
    </location>
</feature>
<dbReference type="PANTHER" id="PTHR43163">
    <property type="entry name" value="DIPEPTIDE TRANSPORT SYSTEM PERMEASE PROTEIN DPPB-RELATED"/>
    <property type="match status" value="1"/>
</dbReference>
<evidence type="ECO:0000256" key="2">
    <source>
        <dbReference type="ARBA" id="ARBA00022448"/>
    </source>
</evidence>
<evidence type="ECO:0000256" key="6">
    <source>
        <dbReference type="ARBA" id="ARBA00023136"/>
    </source>
</evidence>
<gene>
    <name evidence="9" type="ORF">ACFOZ7_10805</name>
</gene>
<dbReference type="CDD" id="cd06261">
    <property type="entry name" value="TM_PBP2"/>
    <property type="match status" value="1"/>
</dbReference>
<name>A0ABD5NZR6_9EURY</name>
<evidence type="ECO:0000313" key="9">
    <source>
        <dbReference type="EMBL" id="MFC4247484.1"/>
    </source>
</evidence>
<dbReference type="SUPFAM" id="SSF161098">
    <property type="entry name" value="MetI-like"/>
    <property type="match status" value="1"/>
</dbReference>
<dbReference type="InterPro" id="IPR045621">
    <property type="entry name" value="BPD_transp_1_N"/>
</dbReference>
<dbReference type="InterPro" id="IPR035906">
    <property type="entry name" value="MetI-like_sf"/>
</dbReference>
<dbReference type="PROSITE" id="PS50928">
    <property type="entry name" value="ABC_TM1"/>
    <property type="match status" value="1"/>
</dbReference>
<evidence type="ECO:0000256" key="5">
    <source>
        <dbReference type="ARBA" id="ARBA00022989"/>
    </source>
</evidence>
<comment type="similarity">
    <text evidence="7">Belongs to the binding-protein-dependent transport system permease family.</text>
</comment>
<evidence type="ECO:0000256" key="7">
    <source>
        <dbReference type="RuleBase" id="RU363032"/>
    </source>
</evidence>
<dbReference type="Pfam" id="PF00528">
    <property type="entry name" value="BPD_transp_1"/>
    <property type="match status" value="1"/>
</dbReference>
<dbReference type="InterPro" id="IPR000515">
    <property type="entry name" value="MetI-like"/>
</dbReference>
<reference evidence="9 10" key="1">
    <citation type="journal article" date="2014" name="Int. J. Syst. Evol. Microbiol.">
        <title>Complete genome sequence of Corynebacterium casei LMG S-19264T (=DSM 44701T), isolated from a smear-ripened cheese.</title>
        <authorList>
            <consortium name="US DOE Joint Genome Institute (JGI-PGF)"/>
            <person name="Walter F."/>
            <person name="Albersmeier A."/>
            <person name="Kalinowski J."/>
            <person name="Ruckert C."/>
        </authorList>
    </citation>
    <scope>NUCLEOTIDE SEQUENCE [LARGE SCALE GENOMIC DNA]</scope>
    <source>
        <strain evidence="9 10">IBRC-M 10912</strain>
    </source>
</reference>
<dbReference type="Pfam" id="PF19300">
    <property type="entry name" value="BPD_transp_1_N"/>
    <property type="match status" value="1"/>
</dbReference>
<feature type="transmembrane region" description="Helical" evidence="7">
    <location>
        <begin position="283"/>
        <end position="309"/>
    </location>
</feature>
<keyword evidence="4 7" id="KW-0812">Transmembrane</keyword>
<keyword evidence="2 7" id="KW-0813">Transport</keyword>
<organism evidence="9 10">
    <name type="scientific">Natribaculum luteum</name>
    <dbReference type="NCBI Taxonomy" id="1586232"/>
    <lineage>
        <taxon>Archaea</taxon>
        <taxon>Methanobacteriati</taxon>
        <taxon>Methanobacteriota</taxon>
        <taxon>Stenosarchaea group</taxon>
        <taxon>Halobacteria</taxon>
        <taxon>Halobacteriales</taxon>
        <taxon>Natrialbaceae</taxon>
        <taxon>Natribaculum</taxon>
    </lineage>
</organism>
<dbReference type="EMBL" id="JBHSDJ010000030">
    <property type="protein sequence ID" value="MFC4247484.1"/>
    <property type="molecule type" value="Genomic_DNA"/>
</dbReference>
<comment type="subcellular location">
    <subcellularLocation>
        <location evidence="1 7">Cell membrane</location>
        <topology evidence="1 7">Multi-pass membrane protein</topology>
    </subcellularLocation>
</comment>
<comment type="caution">
    <text evidence="9">The sequence shown here is derived from an EMBL/GenBank/DDBJ whole genome shotgun (WGS) entry which is preliminary data.</text>
</comment>
<keyword evidence="3" id="KW-1003">Cell membrane</keyword>
<feature type="transmembrane region" description="Helical" evidence="7">
    <location>
        <begin position="137"/>
        <end position="162"/>
    </location>
</feature>
<proteinExistence type="inferred from homology"/>
<accession>A0ABD5NZR6</accession>
<feature type="transmembrane region" description="Helical" evidence="7">
    <location>
        <begin position="12"/>
        <end position="32"/>
    </location>
</feature>
<feature type="transmembrane region" description="Helical" evidence="7">
    <location>
        <begin position="182"/>
        <end position="202"/>
    </location>
</feature>
<keyword evidence="6 7" id="KW-0472">Membrane</keyword>
<dbReference type="RefSeq" id="WP_246966498.1">
    <property type="nucleotide sequence ID" value="NZ_CP095397.1"/>
</dbReference>
<dbReference type="AlphaFoldDB" id="A0ABD5NZR6"/>
<sequence length="315" mass="34867">MSLSRYIVKRILVSIPVLIGVTMVSFGLVQLIPGDPIEFILQFTNVSPEAEQRLYAKYNLNEPIWKQYLLWLQDVLVLDFGESIISGRDVAYEISTRLDHTIALGLFSWLIGLGVGIPTGIIAAVKRGTITDEVSRIAALLGIATPNFWLGLMLILVLSVNLGLFRAIPPDAPLWSAEKLKFLILPSVTIGTASASLIMRLVRSSMLQELNKEYVRMARAKGLSERTVIFKHVLRNSMIAVVTVAAIQIAFIINGSVVIEQVFSWPGLGRLLVRSISQRDFPIIQAGVLMTGVAIVIANLLADIVYSWLDPRIRY</sequence>
<evidence type="ECO:0000256" key="4">
    <source>
        <dbReference type="ARBA" id="ARBA00022692"/>
    </source>
</evidence>